<protein>
    <submittedName>
        <fullName evidence="2">Uncharacterized protein</fullName>
    </submittedName>
</protein>
<feature type="compositionally biased region" description="Basic and acidic residues" evidence="1">
    <location>
        <begin position="72"/>
        <end position="83"/>
    </location>
</feature>
<reference evidence="2 3" key="1">
    <citation type="submission" date="2018-03" db="EMBL/GenBank/DDBJ databases">
        <title>Candida pseudohaemulonii genome assembly and annotation.</title>
        <authorList>
            <person name="Munoz J.F."/>
            <person name="Gade L.G."/>
            <person name="Chow N.A."/>
            <person name="Litvintseva A.P."/>
            <person name="Loparev V.N."/>
            <person name="Cuomo C.A."/>
        </authorList>
    </citation>
    <scope>NUCLEOTIDE SEQUENCE [LARGE SCALE GENOMIC DNA]</scope>
    <source>
        <strain evidence="2 3">B12108</strain>
    </source>
</reference>
<evidence type="ECO:0000313" key="2">
    <source>
        <dbReference type="EMBL" id="PSK38226.1"/>
    </source>
</evidence>
<keyword evidence="3" id="KW-1185">Reference proteome</keyword>
<dbReference type="Proteomes" id="UP000241107">
    <property type="component" value="Unassembled WGS sequence"/>
</dbReference>
<gene>
    <name evidence="2" type="ORF">C7M61_002783</name>
</gene>
<sequence>MRYPDENEPSDLASTIKLLMELADCERDIFLPIFEHGDTHIYETKQEEDVDSDTEENLSTADEEEDEDEEELHVPPESDKVRSPADIAEGSFFWLPGYDLTFSFPYITGLPHVPTMYIRLIRFMRYHYLKVEWLVGRRTARLVSCLWNAHRRRNEYLDLRSPGDTSEPIIEVGMLEEFILSVMKTTLLLNGIDPAAHRAEMENDDDEGYDASGELDDDLTPVTLPEATDWEWRLDNLPLIDDLCQTPYGFRSQSPIGPERLCRNQSDQETMQEIIDEVERGASLQRKFNQNRESLLAALDPRRL</sequence>
<dbReference type="GeneID" id="36566172"/>
<name>A0A2P7YQJ9_9ASCO</name>
<dbReference type="EMBL" id="PYFQ01000006">
    <property type="protein sequence ID" value="PSK38226.1"/>
    <property type="molecule type" value="Genomic_DNA"/>
</dbReference>
<dbReference type="RefSeq" id="XP_024713551.1">
    <property type="nucleotide sequence ID" value="XM_024858145.1"/>
</dbReference>
<comment type="caution">
    <text evidence="2">The sequence shown here is derived from an EMBL/GenBank/DDBJ whole genome shotgun (WGS) entry which is preliminary data.</text>
</comment>
<feature type="compositionally biased region" description="Acidic residues" evidence="1">
    <location>
        <begin position="48"/>
        <end position="71"/>
    </location>
</feature>
<accession>A0A2P7YQJ9</accession>
<dbReference type="AlphaFoldDB" id="A0A2P7YQJ9"/>
<evidence type="ECO:0000313" key="3">
    <source>
        <dbReference type="Proteomes" id="UP000241107"/>
    </source>
</evidence>
<proteinExistence type="predicted"/>
<feature type="region of interest" description="Disordered" evidence="1">
    <location>
        <begin position="42"/>
        <end position="83"/>
    </location>
</feature>
<organism evidence="2 3">
    <name type="scientific">Candidozyma pseudohaemuli</name>
    <dbReference type="NCBI Taxonomy" id="418784"/>
    <lineage>
        <taxon>Eukaryota</taxon>
        <taxon>Fungi</taxon>
        <taxon>Dikarya</taxon>
        <taxon>Ascomycota</taxon>
        <taxon>Saccharomycotina</taxon>
        <taxon>Pichiomycetes</taxon>
        <taxon>Metschnikowiaceae</taxon>
        <taxon>Candidozyma</taxon>
    </lineage>
</organism>
<dbReference type="OrthoDB" id="10298958at2759"/>
<dbReference type="VEuPathDB" id="FungiDB:C7M61_002783"/>
<evidence type="ECO:0000256" key="1">
    <source>
        <dbReference type="SAM" id="MobiDB-lite"/>
    </source>
</evidence>